<evidence type="ECO:0000313" key="3">
    <source>
        <dbReference type="Proteomes" id="UP001597187"/>
    </source>
</evidence>
<organism evidence="2 3">
    <name type="scientific">Halomarina rubra</name>
    <dbReference type="NCBI Taxonomy" id="2071873"/>
    <lineage>
        <taxon>Archaea</taxon>
        <taxon>Methanobacteriati</taxon>
        <taxon>Methanobacteriota</taxon>
        <taxon>Stenosarchaea group</taxon>
        <taxon>Halobacteria</taxon>
        <taxon>Halobacteriales</taxon>
        <taxon>Natronomonadaceae</taxon>
        <taxon>Halomarina</taxon>
    </lineage>
</organism>
<protein>
    <submittedName>
        <fullName evidence="2">Uncharacterized protein</fullName>
    </submittedName>
</protein>
<comment type="caution">
    <text evidence="2">The sequence shown here is derived from an EMBL/GenBank/DDBJ whole genome shotgun (WGS) entry which is preliminary data.</text>
</comment>
<evidence type="ECO:0000313" key="2">
    <source>
        <dbReference type="EMBL" id="MFD1512229.1"/>
    </source>
</evidence>
<reference evidence="2 3" key="1">
    <citation type="journal article" date="2019" name="Int. J. Syst. Evol. Microbiol.">
        <title>The Global Catalogue of Microorganisms (GCM) 10K type strain sequencing project: providing services to taxonomists for standard genome sequencing and annotation.</title>
        <authorList>
            <consortium name="The Broad Institute Genomics Platform"/>
            <consortium name="The Broad Institute Genome Sequencing Center for Infectious Disease"/>
            <person name="Wu L."/>
            <person name="Ma J."/>
        </authorList>
    </citation>
    <scope>NUCLEOTIDE SEQUENCE [LARGE SCALE GENOMIC DNA]</scope>
    <source>
        <strain evidence="2 3">CGMCC 1.12563</strain>
    </source>
</reference>
<dbReference type="AlphaFoldDB" id="A0ABD6ARF4"/>
<proteinExistence type="predicted"/>
<sequence>MRSHAVQTATTLYEAGTLTLEQAAKQAGLSTEQLAAQVAPRDVDPSDDVDGETPVVAD</sequence>
<dbReference type="Proteomes" id="UP001597187">
    <property type="component" value="Unassembled WGS sequence"/>
</dbReference>
<dbReference type="Pfam" id="PF24001">
    <property type="entry name" value="DUF7317"/>
    <property type="match status" value="1"/>
</dbReference>
<keyword evidence="3" id="KW-1185">Reference proteome</keyword>
<dbReference type="RefSeq" id="WP_250872216.1">
    <property type="nucleotide sequence ID" value="NZ_JALXFV010000002.1"/>
</dbReference>
<accession>A0ABD6ARF4</accession>
<feature type="region of interest" description="Disordered" evidence="1">
    <location>
        <begin position="31"/>
        <end position="58"/>
    </location>
</feature>
<gene>
    <name evidence="2" type="ORF">ACFSBT_02910</name>
</gene>
<dbReference type="InterPro" id="IPR055741">
    <property type="entry name" value="DUF7317"/>
</dbReference>
<evidence type="ECO:0000256" key="1">
    <source>
        <dbReference type="SAM" id="MobiDB-lite"/>
    </source>
</evidence>
<dbReference type="EMBL" id="JBHUDC010000002">
    <property type="protein sequence ID" value="MFD1512229.1"/>
    <property type="molecule type" value="Genomic_DNA"/>
</dbReference>
<name>A0ABD6ARF4_9EURY</name>